<feature type="non-terminal residue" evidence="1">
    <location>
        <position position="1"/>
    </location>
</feature>
<dbReference type="Proteomes" id="UP001066276">
    <property type="component" value="Chromosome 5"/>
</dbReference>
<organism evidence="1 2">
    <name type="scientific">Pleurodeles waltl</name>
    <name type="common">Iberian ribbed newt</name>
    <dbReference type="NCBI Taxonomy" id="8319"/>
    <lineage>
        <taxon>Eukaryota</taxon>
        <taxon>Metazoa</taxon>
        <taxon>Chordata</taxon>
        <taxon>Craniata</taxon>
        <taxon>Vertebrata</taxon>
        <taxon>Euteleostomi</taxon>
        <taxon>Amphibia</taxon>
        <taxon>Batrachia</taxon>
        <taxon>Caudata</taxon>
        <taxon>Salamandroidea</taxon>
        <taxon>Salamandridae</taxon>
        <taxon>Pleurodelinae</taxon>
        <taxon>Pleurodeles</taxon>
    </lineage>
</organism>
<reference evidence="1" key="1">
    <citation type="journal article" date="2022" name="bioRxiv">
        <title>Sequencing and chromosome-scale assembly of the giantPleurodeles waltlgenome.</title>
        <authorList>
            <person name="Brown T."/>
            <person name="Elewa A."/>
            <person name="Iarovenko S."/>
            <person name="Subramanian E."/>
            <person name="Araus A.J."/>
            <person name="Petzold A."/>
            <person name="Susuki M."/>
            <person name="Suzuki K.-i.T."/>
            <person name="Hayashi T."/>
            <person name="Toyoda A."/>
            <person name="Oliveira C."/>
            <person name="Osipova E."/>
            <person name="Leigh N.D."/>
            <person name="Simon A."/>
            <person name="Yun M.H."/>
        </authorList>
    </citation>
    <scope>NUCLEOTIDE SEQUENCE</scope>
    <source>
        <strain evidence="1">20211129_DDA</strain>
        <tissue evidence="1">Liver</tissue>
    </source>
</reference>
<proteinExistence type="predicted"/>
<sequence>IHTVSLLCVLSDTRLALPEHLTTLASVCYVFNVNRLMSKSQVQASLGSLGFLL</sequence>
<name>A0AAV7S3Q2_PLEWA</name>
<dbReference type="AlphaFoldDB" id="A0AAV7S3Q2"/>
<comment type="caution">
    <text evidence="1">The sequence shown here is derived from an EMBL/GenBank/DDBJ whole genome shotgun (WGS) entry which is preliminary data.</text>
</comment>
<evidence type="ECO:0000313" key="2">
    <source>
        <dbReference type="Proteomes" id="UP001066276"/>
    </source>
</evidence>
<dbReference type="EMBL" id="JANPWB010000009">
    <property type="protein sequence ID" value="KAJ1159114.1"/>
    <property type="molecule type" value="Genomic_DNA"/>
</dbReference>
<gene>
    <name evidence="1" type="ORF">NDU88_011784</name>
</gene>
<keyword evidence="2" id="KW-1185">Reference proteome</keyword>
<evidence type="ECO:0000313" key="1">
    <source>
        <dbReference type="EMBL" id="KAJ1159114.1"/>
    </source>
</evidence>
<accession>A0AAV7S3Q2</accession>
<feature type="non-terminal residue" evidence="1">
    <location>
        <position position="53"/>
    </location>
</feature>
<protein>
    <submittedName>
        <fullName evidence="1">Uncharacterized protein</fullName>
    </submittedName>
</protein>